<dbReference type="InterPro" id="IPR000014">
    <property type="entry name" value="PAS"/>
</dbReference>
<dbReference type="Pfam" id="PF01814">
    <property type="entry name" value="Hemerythrin"/>
    <property type="match status" value="1"/>
</dbReference>
<dbReference type="Proteomes" id="UP000178724">
    <property type="component" value="Unassembled WGS sequence"/>
</dbReference>
<keyword evidence="1" id="KW-0175">Coiled coil</keyword>
<dbReference type="GO" id="GO:0005886">
    <property type="term" value="C:plasma membrane"/>
    <property type="evidence" value="ECO:0007669"/>
    <property type="project" value="TreeGrafter"/>
</dbReference>
<dbReference type="PANTHER" id="PTHR39966:SF3">
    <property type="entry name" value="DUF438 DOMAIN-CONTAINING PROTEIN"/>
    <property type="match status" value="1"/>
</dbReference>
<dbReference type="NCBIfam" id="TIGR00229">
    <property type="entry name" value="sensory_box"/>
    <property type="match status" value="1"/>
</dbReference>
<feature type="coiled-coil region" evidence="1">
    <location>
        <begin position="91"/>
        <end position="128"/>
    </location>
</feature>
<protein>
    <recommendedName>
        <fullName evidence="6">Histidine kinase</fullName>
    </recommendedName>
</protein>
<dbReference type="SUPFAM" id="SSF55785">
    <property type="entry name" value="PYP-like sensor domain (PAS domain)"/>
    <property type="match status" value="1"/>
</dbReference>
<proteinExistence type="predicted"/>
<gene>
    <name evidence="4" type="ORF">A2625_06895</name>
</gene>
<evidence type="ECO:0000259" key="2">
    <source>
        <dbReference type="Pfam" id="PF01814"/>
    </source>
</evidence>
<sequence>MGEADRKASLKEIILALHHGLSIEAAKERFEKEIGDITSREIAQLEQALINEGTSPDEIKKFCNVHALLFEKSLSKQIATAESPAHPVSLFKAENREIEKITAALKDLIAKKAENKAIAEQLEKLREVDLHYVRKEQLLFPFLEKHGFPGPSKVMWGKDNEVRDLLKQAIARLGETPREEYVEKYLRPALDEIEGMIFKEENILFPTSLEMLTPAEWIEILKESGDVGYVYIEQPAETLTLEELERSTTKEVETKKEEMVTLPTGEVSLKELMWALNSLPVDISFVDKNDEVRYFNDTKDRIFVRTKTVIGRKVQNCHPPKSLDVVEKIINSFRSGKKSKAEFWLNLKGRLVLVRYFAVRDESRHYLGTLEVTQDITDIKKLEGERRLLSD</sequence>
<organism evidence="4 5">
    <name type="scientific">candidate division WOR-1 bacterium RIFCSPHIGHO2_01_FULL_53_15</name>
    <dbReference type="NCBI Taxonomy" id="1802564"/>
    <lineage>
        <taxon>Bacteria</taxon>
        <taxon>Bacillati</taxon>
        <taxon>Saganbacteria</taxon>
    </lineage>
</organism>
<dbReference type="InterPro" id="IPR012312">
    <property type="entry name" value="Hemerythrin-like"/>
</dbReference>
<comment type="caution">
    <text evidence="4">The sequence shown here is derived from an EMBL/GenBank/DDBJ whole genome shotgun (WGS) entry which is preliminary data.</text>
</comment>
<feature type="domain" description="Hemerythrin-like" evidence="2">
    <location>
        <begin position="86"/>
        <end position="206"/>
    </location>
</feature>
<dbReference type="Pfam" id="PF13596">
    <property type="entry name" value="PAS_10"/>
    <property type="match status" value="1"/>
</dbReference>
<dbReference type="AlphaFoldDB" id="A0A1F4Q4Y1"/>
<name>A0A1F4Q4Y1_UNCSA</name>
<dbReference type="Gene3D" id="1.20.120.520">
    <property type="entry name" value="nmb1532 protein domain like"/>
    <property type="match status" value="1"/>
</dbReference>
<reference evidence="4 5" key="1">
    <citation type="journal article" date="2016" name="Nat. Commun.">
        <title>Thousands of microbial genomes shed light on interconnected biogeochemical processes in an aquifer system.</title>
        <authorList>
            <person name="Anantharaman K."/>
            <person name="Brown C.T."/>
            <person name="Hug L.A."/>
            <person name="Sharon I."/>
            <person name="Castelle C.J."/>
            <person name="Probst A.J."/>
            <person name="Thomas B.C."/>
            <person name="Singh A."/>
            <person name="Wilkins M.J."/>
            <person name="Karaoz U."/>
            <person name="Brodie E.L."/>
            <person name="Williams K.H."/>
            <person name="Hubbard S.S."/>
            <person name="Banfield J.F."/>
        </authorList>
    </citation>
    <scope>NUCLEOTIDE SEQUENCE [LARGE SCALE GENOMIC DNA]</scope>
</reference>
<evidence type="ECO:0000256" key="1">
    <source>
        <dbReference type="SAM" id="Coils"/>
    </source>
</evidence>
<dbReference type="InterPro" id="IPR035965">
    <property type="entry name" value="PAS-like_dom_sf"/>
</dbReference>
<evidence type="ECO:0000313" key="5">
    <source>
        <dbReference type="Proteomes" id="UP000178724"/>
    </source>
</evidence>
<dbReference type="EMBL" id="METM01000001">
    <property type="protein sequence ID" value="OGB91018.1"/>
    <property type="molecule type" value="Genomic_DNA"/>
</dbReference>
<feature type="domain" description="DUF438" evidence="3">
    <location>
        <begin position="10"/>
        <end position="75"/>
    </location>
</feature>
<dbReference type="InterPro" id="IPR007380">
    <property type="entry name" value="DUF438"/>
</dbReference>
<evidence type="ECO:0000259" key="3">
    <source>
        <dbReference type="Pfam" id="PF04282"/>
    </source>
</evidence>
<dbReference type="Gene3D" id="3.30.450.20">
    <property type="entry name" value="PAS domain"/>
    <property type="match status" value="1"/>
</dbReference>
<accession>A0A1F4Q4Y1</accession>
<dbReference type="Pfam" id="PF04282">
    <property type="entry name" value="DUF438"/>
    <property type="match status" value="1"/>
</dbReference>
<evidence type="ECO:0008006" key="6">
    <source>
        <dbReference type="Google" id="ProtNLM"/>
    </source>
</evidence>
<dbReference type="PANTHER" id="PTHR39966">
    <property type="entry name" value="BLL2471 PROTEIN-RELATED"/>
    <property type="match status" value="1"/>
</dbReference>
<evidence type="ECO:0000313" key="4">
    <source>
        <dbReference type="EMBL" id="OGB91018.1"/>
    </source>
</evidence>